<dbReference type="RefSeq" id="XP_041197998.1">
    <property type="nucleotide sequence ID" value="XM_041332460.1"/>
</dbReference>
<accession>A0A9P7EKX8</accession>
<sequence length="212" mass="23940">MAPPNKYKTNVAKLQAMRAKHSWYYTKCCEEILAKRREKYHLNKNCQKDDDSSNNKGVGDNLDKGNDSSDKCASNDDESIGTLAECVAVVKYAKDDFMAHIKSPQKFTLGIFAEYTKSIPDAPGTHRDREILKCMMSSIEDFLDRASRGQDGILQLCGVCDEWHTTEQVCRSMRDTIAMVEDIYCHVLSDGDAELAVVHLLKGFLYQNYSGF</sequence>
<dbReference type="AlphaFoldDB" id="A0A9P7EKX8"/>
<feature type="compositionally biased region" description="Basic and acidic residues" evidence="1">
    <location>
        <begin position="61"/>
        <end position="74"/>
    </location>
</feature>
<dbReference type="Proteomes" id="UP000807769">
    <property type="component" value="Unassembled WGS sequence"/>
</dbReference>
<name>A0A9P7EKX8_9AGAM</name>
<gene>
    <name evidence="2" type="ORF">BJ212DRAFT_1296455</name>
</gene>
<organism evidence="2 3">
    <name type="scientific">Suillus subaureus</name>
    <dbReference type="NCBI Taxonomy" id="48587"/>
    <lineage>
        <taxon>Eukaryota</taxon>
        <taxon>Fungi</taxon>
        <taxon>Dikarya</taxon>
        <taxon>Basidiomycota</taxon>
        <taxon>Agaricomycotina</taxon>
        <taxon>Agaricomycetes</taxon>
        <taxon>Agaricomycetidae</taxon>
        <taxon>Boletales</taxon>
        <taxon>Suillineae</taxon>
        <taxon>Suillaceae</taxon>
        <taxon>Suillus</taxon>
    </lineage>
</organism>
<comment type="caution">
    <text evidence="2">The sequence shown here is derived from an EMBL/GenBank/DDBJ whole genome shotgun (WGS) entry which is preliminary data.</text>
</comment>
<dbReference type="GeneID" id="64626477"/>
<proteinExistence type="predicted"/>
<feature type="region of interest" description="Disordered" evidence="1">
    <location>
        <begin position="45"/>
        <end position="77"/>
    </location>
</feature>
<keyword evidence="3" id="KW-1185">Reference proteome</keyword>
<reference evidence="2" key="1">
    <citation type="journal article" date="2020" name="New Phytol.">
        <title>Comparative genomics reveals dynamic genome evolution in host specialist ectomycorrhizal fungi.</title>
        <authorList>
            <person name="Lofgren L.A."/>
            <person name="Nguyen N.H."/>
            <person name="Vilgalys R."/>
            <person name="Ruytinx J."/>
            <person name="Liao H.L."/>
            <person name="Branco S."/>
            <person name="Kuo A."/>
            <person name="LaButti K."/>
            <person name="Lipzen A."/>
            <person name="Andreopoulos W."/>
            <person name="Pangilinan J."/>
            <person name="Riley R."/>
            <person name="Hundley H."/>
            <person name="Na H."/>
            <person name="Barry K."/>
            <person name="Grigoriev I.V."/>
            <person name="Stajich J.E."/>
            <person name="Kennedy P.G."/>
        </authorList>
    </citation>
    <scope>NUCLEOTIDE SEQUENCE</scope>
    <source>
        <strain evidence="2">MN1</strain>
    </source>
</reference>
<dbReference type="EMBL" id="JABBWG010000004">
    <property type="protein sequence ID" value="KAG1823938.1"/>
    <property type="molecule type" value="Genomic_DNA"/>
</dbReference>
<evidence type="ECO:0000256" key="1">
    <source>
        <dbReference type="SAM" id="MobiDB-lite"/>
    </source>
</evidence>
<dbReference type="OrthoDB" id="2671598at2759"/>
<evidence type="ECO:0000313" key="2">
    <source>
        <dbReference type="EMBL" id="KAG1823938.1"/>
    </source>
</evidence>
<protein>
    <submittedName>
        <fullName evidence="2">Uncharacterized protein</fullName>
    </submittedName>
</protein>
<evidence type="ECO:0000313" key="3">
    <source>
        <dbReference type="Proteomes" id="UP000807769"/>
    </source>
</evidence>